<dbReference type="Gene3D" id="1.20.5.300">
    <property type="match status" value="1"/>
</dbReference>
<evidence type="ECO:0000313" key="1">
    <source>
        <dbReference type="EMBL" id="VEJ44374.1"/>
    </source>
</evidence>
<gene>
    <name evidence="1" type="ORF">NCTC12905_00008</name>
    <name evidence="2" type="ORF">NCTC12905_00591</name>
    <name evidence="3" type="ORF">NCTC12905_01670</name>
</gene>
<proteinExistence type="predicted"/>
<dbReference type="RefSeq" id="WP_126601762.1">
    <property type="nucleotide sequence ID" value="NZ_LR134529.1"/>
</dbReference>
<evidence type="ECO:0000313" key="2">
    <source>
        <dbReference type="EMBL" id="VEJ44947.1"/>
    </source>
</evidence>
<dbReference type="EMBL" id="LR134529">
    <property type="protein sequence ID" value="VEJ44374.1"/>
    <property type="molecule type" value="Genomic_DNA"/>
</dbReference>
<dbReference type="OrthoDB" id="9803836at2"/>
<reference evidence="2 4" key="1">
    <citation type="submission" date="2018-12" db="EMBL/GenBank/DDBJ databases">
        <authorList>
            <consortium name="Pathogen Informatics"/>
        </authorList>
    </citation>
    <scope>NUCLEOTIDE SEQUENCE [LARGE SCALE GENOMIC DNA]</scope>
    <source>
        <strain evidence="2 4">NCTC12905</strain>
    </source>
</reference>
<dbReference type="Pfam" id="PF04102">
    <property type="entry name" value="SlyX"/>
    <property type="match status" value="1"/>
</dbReference>
<dbReference type="EMBL" id="LR134529">
    <property type="protein sequence ID" value="VEJ45982.1"/>
    <property type="molecule type" value="Genomic_DNA"/>
</dbReference>
<evidence type="ECO:0000313" key="3">
    <source>
        <dbReference type="EMBL" id="VEJ45982.1"/>
    </source>
</evidence>
<dbReference type="InterPro" id="IPR007236">
    <property type="entry name" value="SlyX"/>
</dbReference>
<dbReference type="EMBL" id="LR134529">
    <property type="protein sequence ID" value="VEJ44947.1"/>
    <property type="molecule type" value="Genomic_DNA"/>
</dbReference>
<protein>
    <submittedName>
        <fullName evidence="2">SlyX</fullName>
    </submittedName>
</protein>
<dbReference type="Proteomes" id="UP000274201">
    <property type="component" value="Chromosome"/>
</dbReference>
<name>A0A3S5C072_BARVI</name>
<dbReference type="AlphaFoldDB" id="A0A3S5C072"/>
<evidence type="ECO:0000313" key="4">
    <source>
        <dbReference type="Proteomes" id="UP000274201"/>
    </source>
</evidence>
<sequence length="68" mass="7995">MSDENRLIELETKLAYQEKLIDELSCVVTDQWKSLNEISKKINVLMRKFSNLEEQRVSEDITLPSSHQ</sequence>
<accession>A0A3S5C072</accession>
<organism evidence="2 4">
    <name type="scientific">Bartonella vinsonii</name>
    <name type="common">Rochalimaea vinsonii</name>
    <dbReference type="NCBI Taxonomy" id="33047"/>
    <lineage>
        <taxon>Bacteria</taxon>
        <taxon>Pseudomonadati</taxon>
        <taxon>Pseudomonadota</taxon>
        <taxon>Alphaproteobacteria</taxon>
        <taxon>Hyphomicrobiales</taxon>
        <taxon>Bartonellaceae</taxon>
        <taxon>Bartonella</taxon>
    </lineage>
</organism>